<dbReference type="GeneID" id="92050513"/>
<protein>
    <submittedName>
        <fullName evidence="2">Uncharacterized protein</fullName>
    </submittedName>
</protein>
<evidence type="ECO:0000313" key="2">
    <source>
        <dbReference type="EMBL" id="KAK8066392.1"/>
    </source>
</evidence>
<feature type="region of interest" description="Disordered" evidence="1">
    <location>
        <begin position="57"/>
        <end position="79"/>
    </location>
</feature>
<keyword evidence="3" id="KW-1185">Reference proteome</keyword>
<organism evidence="2 3">
    <name type="scientific">Apiospora hydei</name>
    <dbReference type="NCBI Taxonomy" id="1337664"/>
    <lineage>
        <taxon>Eukaryota</taxon>
        <taxon>Fungi</taxon>
        <taxon>Dikarya</taxon>
        <taxon>Ascomycota</taxon>
        <taxon>Pezizomycotina</taxon>
        <taxon>Sordariomycetes</taxon>
        <taxon>Xylariomycetidae</taxon>
        <taxon>Amphisphaeriales</taxon>
        <taxon>Apiosporaceae</taxon>
        <taxon>Apiospora</taxon>
    </lineage>
</organism>
<reference evidence="2 3" key="1">
    <citation type="submission" date="2023-01" db="EMBL/GenBank/DDBJ databases">
        <title>Analysis of 21 Apiospora genomes using comparative genomics revels a genus with tremendous synthesis potential of carbohydrate active enzymes and secondary metabolites.</title>
        <authorList>
            <person name="Sorensen T."/>
        </authorList>
    </citation>
    <scope>NUCLEOTIDE SEQUENCE [LARGE SCALE GENOMIC DNA]</scope>
    <source>
        <strain evidence="2 3">CBS 114990</strain>
    </source>
</reference>
<dbReference type="Proteomes" id="UP001433268">
    <property type="component" value="Unassembled WGS sequence"/>
</dbReference>
<gene>
    <name evidence="2" type="ORF">PG997_013139</name>
</gene>
<name>A0ABR1V5B8_9PEZI</name>
<evidence type="ECO:0000313" key="3">
    <source>
        <dbReference type="Proteomes" id="UP001433268"/>
    </source>
</evidence>
<accession>A0ABR1V5B8</accession>
<dbReference type="RefSeq" id="XP_066663145.1">
    <property type="nucleotide sequence ID" value="XM_066817453.1"/>
</dbReference>
<dbReference type="EMBL" id="JAQQWN010000009">
    <property type="protein sequence ID" value="KAK8066392.1"/>
    <property type="molecule type" value="Genomic_DNA"/>
</dbReference>
<evidence type="ECO:0000256" key="1">
    <source>
        <dbReference type="SAM" id="MobiDB-lite"/>
    </source>
</evidence>
<sequence>MRTDNAISNSPDAKNLMVECGRRRDPVAAHDALLSGFSHVVPLQALCSKSSSTLSVTSKPQTAKCANPLESTVTPPPAARRTDLRPVDSMHALEVSAAAAGLAQVSRYRPFLSDRRTRRFPEREAGGLVEKTLLQN</sequence>
<comment type="caution">
    <text evidence="2">The sequence shown here is derived from an EMBL/GenBank/DDBJ whole genome shotgun (WGS) entry which is preliminary data.</text>
</comment>
<proteinExistence type="predicted"/>